<evidence type="ECO:0000256" key="1">
    <source>
        <dbReference type="ARBA" id="ARBA00022801"/>
    </source>
</evidence>
<organism evidence="3 4">
    <name type="scientific">Erythrobacter westpacificensis</name>
    <dbReference type="NCBI Taxonomy" id="1055231"/>
    <lineage>
        <taxon>Bacteria</taxon>
        <taxon>Pseudomonadati</taxon>
        <taxon>Pseudomonadota</taxon>
        <taxon>Alphaproteobacteria</taxon>
        <taxon>Sphingomonadales</taxon>
        <taxon>Erythrobacteraceae</taxon>
        <taxon>Erythrobacter/Porphyrobacter group</taxon>
        <taxon>Erythrobacter</taxon>
    </lineage>
</organism>
<dbReference type="Gene3D" id="3.40.50.850">
    <property type="entry name" value="Isochorismatase-like"/>
    <property type="match status" value="1"/>
</dbReference>
<evidence type="ECO:0000259" key="2">
    <source>
        <dbReference type="Pfam" id="PF00857"/>
    </source>
</evidence>
<dbReference type="SUPFAM" id="SSF52499">
    <property type="entry name" value="Isochorismatase-like hydrolases"/>
    <property type="match status" value="1"/>
</dbReference>
<dbReference type="InterPro" id="IPR000868">
    <property type="entry name" value="Isochorismatase-like_dom"/>
</dbReference>
<dbReference type="RefSeq" id="WP_346033327.1">
    <property type="nucleotide sequence ID" value="NZ_BAABHV010000017.1"/>
</dbReference>
<proteinExistence type="predicted"/>
<accession>A0ABP9KJG4</accession>
<dbReference type="PANTHER" id="PTHR43540:SF6">
    <property type="entry name" value="ISOCHORISMATASE-LIKE DOMAIN-CONTAINING PROTEIN"/>
    <property type="match status" value="1"/>
</dbReference>
<keyword evidence="4" id="KW-1185">Reference proteome</keyword>
<gene>
    <name evidence="3" type="ORF">GCM10023208_24290</name>
</gene>
<dbReference type="InterPro" id="IPR050272">
    <property type="entry name" value="Isochorismatase-like_hydrls"/>
</dbReference>
<keyword evidence="1 3" id="KW-0378">Hydrolase</keyword>
<feature type="domain" description="Isochorismatase-like" evidence="2">
    <location>
        <begin position="33"/>
        <end position="218"/>
    </location>
</feature>
<evidence type="ECO:0000313" key="3">
    <source>
        <dbReference type="EMBL" id="GAA5058116.1"/>
    </source>
</evidence>
<dbReference type="PANTHER" id="PTHR43540">
    <property type="entry name" value="PEROXYUREIDOACRYLATE/UREIDOACRYLATE AMIDOHYDROLASE-RELATED"/>
    <property type="match status" value="1"/>
</dbReference>
<dbReference type="Pfam" id="PF00857">
    <property type="entry name" value="Isochorismatase"/>
    <property type="match status" value="1"/>
</dbReference>
<dbReference type="EMBL" id="BAABHV010000017">
    <property type="protein sequence ID" value="GAA5058116.1"/>
    <property type="molecule type" value="Genomic_DNA"/>
</dbReference>
<dbReference type="CDD" id="cd00431">
    <property type="entry name" value="cysteine_hydrolases"/>
    <property type="match status" value="1"/>
</dbReference>
<comment type="caution">
    <text evidence="3">The sequence shown here is derived from an EMBL/GenBank/DDBJ whole genome shotgun (WGS) entry which is preliminary data.</text>
</comment>
<dbReference type="Proteomes" id="UP001500518">
    <property type="component" value="Unassembled WGS sequence"/>
</dbReference>
<evidence type="ECO:0000313" key="4">
    <source>
        <dbReference type="Proteomes" id="UP001500518"/>
    </source>
</evidence>
<dbReference type="InterPro" id="IPR036380">
    <property type="entry name" value="Isochorismatase-like_sf"/>
</dbReference>
<reference evidence="4" key="1">
    <citation type="journal article" date="2019" name="Int. J. Syst. Evol. Microbiol.">
        <title>The Global Catalogue of Microorganisms (GCM) 10K type strain sequencing project: providing services to taxonomists for standard genome sequencing and annotation.</title>
        <authorList>
            <consortium name="The Broad Institute Genomics Platform"/>
            <consortium name="The Broad Institute Genome Sequencing Center for Infectious Disease"/>
            <person name="Wu L."/>
            <person name="Ma J."/>
        </authorList>
    </citation>
    <scope>NUCLEOTIDE SEQUENCE [LARGE SCALE GENOMIC DNA]</scope>
    <source>
        <strain evidence="4">JCM 18014</strain>
    </source>
</reference>
<sequence length="234" mass="25311">MPHKVDHAAILKSHAEVRGDIGNIWQSIDPAKTAHLIVDMQNGFVAEGAPVEVPEARGVVDEINRLSRAVRDASGVNVFLRFTTPDPDGPAAWPIFAERMMDGIAAHREAFTKGADYWQMWPEIEVDAADLLVDKHRFSAFTPGTCDLHSILSEHGIENLLISGTLTNCCCESTARDAMQLNYRVIMAVDACAALSDEAHAGTLDSMALVFADLRTVDELEGMLAKQAAAEAAA</sequence>
<dbReference type="GO" id="GO:0016787">
    <property type="term" value="F:hydrolase activity"/>
    <property type="evidence" value="ECO:0007669"/>
    <property type="project" value="UniProtKB-KW"/>
</dbReference>
<protein>
    <submittedName>
        <fullName evidence="3">Cysteine hydrolase</fullName>
    </submittedName>
</protein>
<name>A0ABP9KJG4_9SPHN</name>